<dbReference type="InterPro" id="IPR007863">
    <property type="entry name" value="Peptidase_M16_C"/>
</dbReference>
<organism evidence="15">
    <name type="scientific">Anopheles coluzzii</name>
    <name type="common">African malaria mosquito</name>
    <dbReference type="NCBI Taxonomy" id="1518534"/>
    <lineage>
        <taxon>Eukaryota</taxon>
        <taxon>Metazoa</taxon>
        <taxon>Ecdysozoa</taxon>
        <taxon>Arthropoda</taxon>
        <taxon>Hexapoda</taxon>
        <taxon>Insecta</taxon>
        <taxon>Pterygota</taxon>
        <taxon>Neoptera</taxon>
        <taxon>Endopterygota</taxon>
        <taxon>Diptera</taxon>
        <taxon>Nematocera</taxon>
        <taxon>Culicoidea</taxon>
        <taxon>Culicidae</taxon>
        <taxon>Anophelinae</taxon>
        <taxon>Anopheles</taxon>
    </lineage>
</organism>
<feature type="domain" description="Peptidase M16C associated" evidence="14">
    <location>
        <begin position="520"/>
        <end position="767"/>
    </location>
</feature>
<dbReference type="Gene3D" id="3.30.830.10">
    <property type="entry name" value="Metalloenzyme, LuxS/M16 peptidase-like"/>
    <property type="match status" value="4"/>
</dbReference>
<dbReference type="FunFam" id="3.30.830.10:FF:000020">
    <property type="entry name" value="Mitochondrial presequence protease"/>
    <property type="match status" value="1"/>
</dbReference>
<evidence type="ECO:0000256" key="11">
    <source>
        <dbReference type="ARBA" id="ARBA00023049"/>
    </source>
</evidence>
<dbReference type="GO" id="GO:0005759">
    <property type="term" value="C:mitochondrial matrix"/>
    <property type="evidence" value="ECO:0007669"/>
    <property type="project" value="UniProtKB-SubCell"/>
</dbReference>
<keyword evidence="12" id="KW-0496">Mitochondrion</keyword>
<dbReference type="SMART" id="SM01264">
    <property type="entry name" value="M16C_associated"/>
    <property type="match status" value="1"/>
</dbReference>
<dbReference type="VEuPathDB" id="VectorBase:ACON2_041546"/>
<evidence type="ECO:0000256" key="8">
    <source>
        <dbReference type="ARBA" id="ARBA00022801"/>
    </source>
</evidence>
<evidence type="ECO:0000256" key="13">
    <source>
        <dbReference type="ARBA" id="ARBA00023157"/>
    </source>
</evidence>
<dbReference type="EnsemblMetazoa" id="ACOM039452-RA">
    <property type="protein sequence ID" value="ACOM039452-PA.1"/>
    <property type="gene ID" value="ACOM039452"/>
</dbReference>
<accession>A0A8W7PXQ2</accession>
<comment type="subunit">
    <text evidence="4">Monomer and homodimer; homodimerization is induced by binding of the substrate.</text>
</comment>
<dbReference type="Pfam" id="PF08367">
    <property type="entry name" value="M16C_assoc"/>
    <property type="match status" value="1"/>
</dbReference>
<comment type="similarity">
    <text evidence="3">Belongs to the peptidase M16 family. PreP subfamily.</text>
</comment>
<reference evidence="15" key="1">
    <citation type="submission" date="2022-08" db="UniProtKB">
        <authorList>
            <consortium name="EnsemblMetazoa"/>
        </authorList>
    </citation>
    <scope>IDENTIFICATION</scope>
</reference>
<evidence type="ECO:0000256" key="2">
    <source>
        <dbReference type="ARBA" id="ARBA00004305"/>
    </source>
</evidence>
<dbReference type="GO" id="GO:0016485">
    <property type="term" value="P:protein processing"/>
    <property type="evidence" value="ECO:0007669"/>
    <property type="project" value="TreeGrafter"/>
</dbReference>
<evidence type="ECO:0000256" key="3">
    <source>
        <dbReference type="ARBA" id="ARBA00007575"/>
    </source>
</evidence>
<evidence type="ECO:0000256" key="4">
    <source>
        <dbReference type="ARBA" id="ARBA00011853"/>
    </source>
</evidence>
<protein>
    <recommendedName>
        <fullName evidence="5">Presequence protease, mitochondrial</fullName>
    </recommendedName>
</protein>
<evidence type="ECO:0000259" key="14">
    <source>
        <dbReference type="SMART" id="SM01264"/>
    </source>
</evidence>
<keyword evidence="6" id="KW-0645">Protease</keyword>
<keyword evidence="7" id="KW-0479">Metal-binding</keyword>
<dbReference type="InterPro" id="IPR055130">
    <property type="entry name" value="PreP_C"/>
</dbReference>
<dbReference type="InterPro" id="IPR011249">
    <property type="entry name" value="Metalloenz_LuxS/M16"/>
</dbReference>
<sequence length="1031" mass="118232">LVVVVVRKKITTYTMLRQASSLRRPFVVSRRWHSSTPAPKVNPVVLANIKASDRYRPGSRYHGFVCTQAQYIADFNMTAYMFQHEKTGLQYLHVDRQDTNNVFSINFRTTPFDSTGLPHILEHNVLCGSQKFPVRDPFFKMLNRSLATFMNAMTGPDYTLYPFSSTNEIDYRNLQAIYMDAAFRPNLKYLDFLQEGWRLEHAELQNPKSEYVFKGVVYNEMKGAFSENSAVFGQKFFNKLLPDHTYGYVSGGDPLDIPSLKHQDLVDFHRKYYHPSNARIFSYGCFDLDKTMAFVNGQYLQDFERIDTRYSVIPPQKRWTSAKKDHVRCRYDNMGAPLEKQNQIAIGYLMTDITDVYETFLMHILTELLVKGPNSFFYRNLIEPNISGGYNQLTGFDSHIRDTMFVVGLQDLAGEDFDRVAQIFDRTVEEVIAKGFEPAHIESVLHSIELTMKHQTSRFGLGLLFNLTPLWNHDGDLIRAMNVSESVAKLRENMANNPKYLQNKVEYYFRNNKHRLTMTMSPDENYEKQFVEAERKNLEAKVTQLNESDRERIYREGIELSESQKAHPNTDVLPCLKLNEIEKKLPETNVEQRLVTNVPTQLCRVDTNGVVYFRAIMDVNGLSTEQKLLLPLFNTIVTQFGTKGIDYRAFDQLISSKTSGIGFSTHLVENVHNMQQYEFGLYLGTYALDKNVPDMFDIFRRIFNELELNDVKRFEMLLENYLSEMSVGIAQSGHMYAMQNANGLVTEAGRLRERLMGIEHLAFMKDLAQRHSAEEILDKCRSIAKLFEESGMRCALNFTPTSEQQTVQHYGKFIDSIPVRSTQARVWNVSEPLATTPAGACRHTVMNIPVNYCAKSIVAVPYTHRHYAPLKVLAKYLSAKYLLPVVREQNGAYGAGAKITSDGLFNFYSYRDPNSRTTLDVFDEAYGWNVRTVPQMDEQTLFEAKLGVLQQLDVPIAPLERGMDLFRQGISDELFGQHRAAVLDVGKDLLLEVNEHYLKPGAVKVVGKSVLGPENKQLSKDGENWTTFALQ</sequence>
<evidence type="ECO:0000256" key="7">
    <source>
        <dbReference type="ARBA" id="ARBA00022723"/>
    </source>
</evidence>
<evidence type="ECO:0000256" key="9">
    <source>
        <dbReference type="ARBA" id="ARBA00022833"/>
    </source>
</evidence>
<evidence type="ECO:0000256" key="1">
    <source>
        <dbReference type="ARBA" id="ARBA00001947"/>
    </source>
</evidence>
<dbReference type="PANTHER" id="PTHR43016">
    <property type="entry name" value="PRESEQUENCE PROTEASE"/>
    <property type="match status" value="1"/>
</dbReference>
<dbReference type="InterPro" id="IPR013578">
    <property type="entry name" value="Peptidase_M16C_assoc"/>
</dbReference>
<keyword evidence="13" id="KW-1015">Disulfide bond</keyword>
<name>A0A8W7PXQ2_ANOCL</name>
<evidence type="ECO:0000256" key="6">
    <source>
        <dbReference type="ARBA" id="ARBA00022670"/>
    </source>
</evidence>
<evidence type="ECO:0000256" key="5">
    <source>
        <dbReference type="ARBA" id="ARBA00020167"/>
    </source>
</evidence>
<comment type="cofactor">
    <cofactor evidence="1">
        <name>Zn(2+)</name>
        <dbReference type="ChEBI" id="CHEBI:29105"/>
    </cofactor>
</comment>
<keyword evidence="9" id="KW-0862">Zinc</keyword>
<keyword evidence="10" id="KW-0809">Transit peptide</keyword>
<dbReference type="GO" id="GO:0046872">
    <property type="term" value="F:metal ion binding"/>
    <property type="evidence" value="ECO:0007669"/>
    <property type="project" value="UniProtKB-KW"/>
</dbReference>
<keyword evidence="8" id="KW-0378">Hydrolase</keyword>
<evidence type="ECO:0000313" key="15">
    <source>
        <dbReference type="EnsemblMetazoa" id="ACOM039452-PA.1"/>
    </source>
</evidence>
<dbReference type="Pfam" id="PF22516">
    <property type="entry name" value="PreP_C"/>
    <property type="match status" value="1"/>
</dbReference>
<dbReference type="FunFam" id="3.30.830.10:FF:000013">
    <property type="entry name" value="Mitochondrial presequence protease"/>
    <property type="match status" value="1"/>
</dbReference>
<keyword evidence="11" id="KW-0482">Metalloprotease</keyword>
<evidence type="ECO:0000256" key="10">
    <source>
        <dbReference type="ARBA" id="ARBA00022946"/>
    </source>
</evidence>
<proteinExistence type="inferred from homology"/>
<dbReference type="FunFam" id="3.30.830.10:FF:000011">
    <property type="entry name" value="Presequence protease, mitochondrial"/>
    <property type="match status" value="1"/>
</dbReference>
<dbReference type="GO" id="GO:0004222">
    <property type="term" value="F:metalloendopeptidase activity"/>
    <property type="evidence" value="ECO:0007669"/>
    <property type="project" value="TreeGrafter"/>
</dbReference>
<dbReference type="PANTHER" id="PTHR43016:SF13">
    <property type="entry name" value="PRESEQUENCE PROTEASE, MITOCHONDRIAL"/>
    <property type="match status" value="1"/>
</dbReference>
<evidence type="ECO:0000256" key="12">
    <source>
        <dbReference type="ARBA" id="ARBA00023128"/>
    </source>
</evidence>
<dbReference type="Pfam" id="PF05193">
    <property type="entry name" value="Peptidase_M16_C"/>
    <property type="match status" value="1"/>
</dbReference>
<comment type="subcellular location">
    <subcellularLocation>
        <location evidence="2">Mitochondrion matrix</location>
    </subcellularLocation>
</comment>
<dbReference type="SUPFAM" id="SSF63411">
    <property type="entry name" value="LuxS/MPP-like metallohydrolase"/>
    <property type="match status" value="4"/>
</dbReference>
<dbReference type="FunFam" id="3.30.830.10:FF:000009">
    <property type="entry name" value="Presequence protease, mitochondrial"/>
    <property type="match status" value="1"/>
</dbReference>
<dbReference type="Proteomes" id="UP000075882">
    <property type="component" value="Unassembled WGS sequence"/>
</dbReference>
<dbReference type="AlphaFoldDB" id="A0A8W7PXQ2"/>